<name>A0ABX8J544_9BACT</name>
<feature type="region of interest" description="Disordered" evidence="1">
    <location>
        <begin position="1500"/>
        <end position="1528"/>
    </location>
</feature>
<dbReference type="EMBL" id="CP076723">
    <property type="protein sequence ID" value="QWV92176.1"/>
    <property type="molecule type" value="Genomic_DNA"/>
</dbReference>
<evidence type="ECO:0000256" key="2">
    <source>
        <dbReference type="SAM" id="SignalP"/>
    </source>
</evidence>
<evidence type="ECO:0000313" key="4">
    <source>
        <dbReference type="Proteomes" id="UP000683557"/>
    </source>
</evidence>
<proteinExistence type="predicted"/>
<sequence length="1545" mass="165174">MGTFRVPASVHAGVLVFCLIVFIVFTAAHQAQADAAAEMQAYCSVPPLTGVKPNLLLLLDNSASMYDLAYTNPQTFCLDDSFNPAAEYPGYFEAATVYQYSTVTDRFVAAPGASIESSTCNQARAAYLCVNLNNNSKKLDNFLATGKFLNWLAMSKQDLEKLALTGGKYIIPPSGNPDTGFLQAESRGCQGKRYVKIVNDASGTPLPVTFGVRGPIPSESGYVQQANHGGPSRIDVYPARYNTSECLLAVRKWQEGAPASEVANAAASCMGKLEDPVGVPTAGKVFAEIMSYCYKYLAGTEILYTDLSKDLLLDCRKRTLFFYSGDASKIPKNVGDDVCGKELFHNLLFHDGAPTIQGYLGQCYAQGFPEGCSVNQTKDFCAEVEKPWLIDPSANAAQAATNSSLPSFILDAGITNLGKVAATLQVRVASAAAPTGLIQQFADDINFGAMVFNDNGAGSECGAVIPCVKHCSSDPVPRRECYVDGDCGSGTCSEDTRNDGGRIISYLNYGEIGNHDKGLIAAVDAIRGTSWTPLAEAFYEAIGYFGEKPSFRFQSADFDPAYPPSRYTCQRNNVLVLTDGMSTADRAPAVNSYVAAAAAAWVNPVDGMPAGLITTASTPVGSPPVNLGSYNLDDLAWIARHKNIFDPAQPVARHKDYITTHVIYTGPPCGDPGSRAGYDSEGSCTTSDEGKPEKLMQLAAAKGGGSINSVYNPAGLQGALAKVFLQIAGGFNTGTSSSLLATGEGNGALFLQPQFYPHKSFDGGKTSGIWMGELQALWYYIDNFMGGGSGSASRIREDTQQRKTLDLELDRVVEFVVEDPVLQESRARLLVDADGDGNADSVQPAGYPLTVLPEAVHSLWRAGRQLWERSPVTRTIYTQTGGTSLVPLLDTSTAVNRQLLLARDQAEANQIVAFVKGSDDTHGGSGGATRDRSLTAYGGSEKKVWKLGDIISSTPALQSAAPLGSYHLSAPVGYGDPSYRKFVDVRGAYAGRGTVYAGANDGMLHAFRLGQSRVHPVDQEVWPGTRKAVLDGTDLGKEEWGFVPKNALPYLRYLKEPLYLHLYYVDGAVTLLDASIGDPALCSRDGYWNCTRDNSTGSNWRTVLIGGMGLGGASRLPDGPACDEGASATCVKAPAAGVGGLSSYFALDVTTQAADGTGTPRFLWEFSHPNLGFATSGAAIIRVNARTINAQNQQISDRDKNGRWFAVFASGPTGAVDRKTRQFTAVSDQNLKLFVVDLNAVPPLTQGGNYWVIDTGIPNAFGGSMAGAGIDADKWSPSSAGNYEDDALYVGYTRAAAGGGWTGGVLRLFTGEDPDPAKWKASIVIDDTGPVTGAIGKLQDRQYKRLWLYFGAGRYFNRQDDLSAARSLYGVREPCYDAERNTFRKDDEEVASCSGQPVLRSDLVDVTDVVRVVQPRDQGSNYRGWRIDLDAASGTLGSERSVDSPSTLTGGVVFFTTYRPSLEPCQEGLSYLWGVHYSTGGPARSVSAQALMPLSNGGIPTLDAGGLSDRDNRRSPPRTGKGVKPRLVTNSGLKPLRKIIHIQER</sequence>
<evidence type="ECO:0000313" key="3">
    <source>
        <dbReference type="EMBL" id="QWV92176.1"/>
    </source>
</evidence>
<keyword evidence="2" id="KW-0732">Signal</keyword>
<organism evidence="3 4">
    <name type="scientific">Geomonas oryzisoli</name>
    <dbReference type="NCBI Taxonomy" id="2847992"/>
    <lineage>
        <taxon>Bacteria</taxon>
        <taxon>Pseudomonadati</taxon>
        <taxon>Thermodesulfobacteriota</taxon>
        <taxon>Desulfuromonadia</taxon>
        <taxon>Geobacterales</taxon>
        <taxon>Geobacteraceae</taxon>
        <taxon>Geomonas</taxon>
    </lineage>
</organism>
<feature type="signal peptide" evidence="2">
    <location>
        <begin position="1"/>
        <end position="33"/>
    </location>
</feature>
<evidence type="ECO:0000256" key="1">
    <source>
        <dbReference type="SAM" id="MobiDB-lite"/>
    </source>
</evidence>
<protein>
    <submittedName>
        <fullName evidence="3">Pilus assembly protein PilY</fullName>
    </submittedName>
</protein>
<keyword evidence="4" id="KW-1185">Reference proteome</keyword>
<dbReference type="Proteomes" id="UP000683557">
    <property type="component" value="Chromosome"/>
</dbReference>
<gene>
    <name evidence="3" type="ORF">KP004_13200</name>
</gene>
<reference evidence="3 4" key="1">
    <citation type="submission" date="2021-06" db="EMBL/GenBank/DDBJ databases">
        <title>Gemonas diversity in paddy soil.</title>
        <authorList>
            <person name="Liu G."/>
        </authorList>
    </citation>
    <scope>NUCLEOTIDE SEQUENCE [LARGE SCALE GENOMIC DNA]</scope>
    <source>
        <strain evidence="3 4">RG10</strain>
    </source>
</reference>
<accession>A0ABX8J544</accession>
<feature type="chain" id="PRO_5046091626" evidence="2">
    <location>
        <begin position="34"/>
        <end position="1545"/>
    </location>
</feature>
<dbReference type="RefSeq" id="WP_216798997.1">
    <property type="nucleotide sequence ID" value="NZ_CP076723.1"/>
</dbReference>